<reference evidence="6" key="1">
    <citation type="journal article" date="2014" name="Int. J. Syst. Evol. Microbiol.">
        <title>Complete genome sequence of Corynebacterium casei LMG S-19264T (=DSM 44701T), isolated from a smear-ripened cheese.</title>
        <authorList>
            <consortium name="US DOE Joint Genome Institute (JGI-PGF)"/>
            <person name="Walter F."/>
            <person name="Albersmeier A."/>
            <person name="Kalinowski J."/>
            <person name="Ruckert C."/>
        </authorList>
    </citation>
    <scope>NUCLEOTIDE SEQUENCE</scope>
    <source>
        <strain evidence="6">KCTC 42651</strain>
    </source>
</reference>
<dbReference type="PANTHER" id="PTHR30126">
    <property type="entry name" value="HTH-TYPE TRANSCRIPTIONAL REGULATOR"/>
    <property type="match status" value="1"/>
</dbReference>
<name>A0A918XQK4_9PROT</name>
<keyword evidence="4" id="KW-0804">Transcription</keyword>
<organism evidence="6 7">
    <name type="scientific">Thalassobaculum fulvum</name>
    <dbReference type="NCBI Taxonomy" id="1633335"/>
    <lineage>
        <taxon>Bacteria</taxon>
        <taxon>Pseudomonadati</taxon>
        <taxon>Pseudomonadota</taxon>
        <taxon>Alphaproteobacteria</taxon>
        <taxon>Rhodospirillales</taxon>
        <taxon>Thalassobaculaceae</taxon>
        <taxon>Thalassobaculum</taxon>
    </lineage>
</organism>
<dbReference type="Pfam" id="PF03466">
    <property type="entry name" value="LysR_substrate"/>
    <property type="match status" value="1"/>
</dbReference>
<dbReference type="Proteomes" id="UP000630353">
    <property type="component" value="Unassembled WGS sequence"/>
</dbReference>
<feature type="domain" description="HTH lysR-type" evidence="5">
    <location>
        <begin position="4"/>
        <end position="61"/>
    </location>
</feature>
<dbReference type="CDD" id="cd05466">
    <property type="entry name" value="PBP2_LTTR_substrate"/>
    <property type="match status" value="1"/>
</dbReference>
<dbReference type="InterPro" id="IPR005119">
    <property type="entry name" value="LysR_subst-bd"/>
</dbReference>
<evidence type="ECO:0000313" key="7">
    <source>
        <dbReference type="Proteomes" id="UP000630353"/>
    </source>
</evidence>
<evidence type="ECO:0000256" key="4">
    <source>
        <dbReference type="ARBA" id="ARBA00023163"/>
    </source>
</evidence>
<evidence type="ECO:0000256" key="3">
    <source>
        <dbReference type="ARBA" id="ARBA00023125"/>
    </source>
</evidence>
<dbReference type="InterPro" id="IPR036388">
    <property type="entry name" value="WH-like_DNA-bd_sf"/>
</dbReference>
<comment type="similarity">
    <text evidence="1">Belongs to the LysR transcriptional regulatory family.</text>
</comment>
<keyword evidence="7" id="KW-1185">Reference proteome</keyword>
<dbReference type="RefSeq" id="WP_189988375.1">
    <property type="nucleotide sequence ID" value="NZ_BMZS01000003.1"/>
</dbReference>
<keyword evidence="3" id="KW-0238">DNA-binding</keyword>
<dbReference type="PRINTS" id="PR00039">
    <property type="entry name" value="HTHLYSR"/>
</dbReference>
<dbReference type="EMBL" id="BMZS01000003">
    <property type="protein sequence ID" value="GHD46416.1"/>
    <property type="molecule type" value="Genomic_DNA"/>
</dbReference>
<dbReference type="PANTHER" id="PTHR30126:SF39">
    <property type="entry name" value="HTH-TYPE TRANSCRIPTIONAL REGULATOR CYSL"/>
    <property type="match status" value="1"/>
</dbReference>
<gene>
    <name evidence="6" type="ORF">GCM10017083_15510</name>
</gene>
<dbReference type="Pfam" id="PF00126">
    <property type="entry name" value="HTH_1"/>
    <property type="match status" value="1"/>
</dbReference>
<dbReference type="GO" id="GO:0003700">
    <property type="term" value="F:DNA-binding transcription factor activity"/>
    <property type="evidence" value="ECO:0007669"/>
    <property type="project" value="InterPro"/>
</dbReference>
<evidence type="ECO:0000259" key="5">
    <source>
        <dbReference type="PROSITE" id="PS50931"/>
    </source>
</evidence>
<evidence type="ECO:0000313" key="6">
    <source>
        <dbReference type="EMBL" id="GHD46416.1"/>
    </source>
</evidence>
<dbReference type="InterPro" id="IPR000847">
    <property type="entry name" value="LysR_HTH_N"/>
</dbReference>
<dbReference type="Gene3D" id="3.40.190.10">
    <property type="entry name" value="Periplasmic binding protein-like II"/>
    <property type="match status" value="2"/>
</dbReference>
<evidence type="ECO:0000256" key="1">
    <source>
        <dbReference type="ARBA" id="ARBA00009437"/>
    </source>
</evidence>
<dbReference type="AlphaFoldDB" id="A0A918XQK4"/>
<protein>
    <submittedName>
        <fullName evidence="6">LysR family transcriptional regulator</fullName>
    </submittedName>
</protein>
<dbReference type="InterPro" id="IPR036390">
    <property type="entry name" value="WH_DNA-bd_sf"/>
</dbReference>
<keyword evidence="2" id="KW-0805">Transcription regulation</keyword>
<comment type="caution">
    <text evidence="6">The sequence shown here is derived from an EMBL/GenBank/DDBJ whole genome shotgun (WGS) entry which is preliminary data.</text>
</comment>
<proteinExistence type="inferred from homology"/>
<evidence type="ECO:0000256" key="2">
    <source>
        <dbReference type="ARBA" id="ARBA00023015"/>
    </source>
</evidence>
<reference evidence="6" key="2">
    <citation type="submission" date="2020-09" db="EMBL/GenBank/DDBJ databases">
        <authorList>
            <person name="Sun Q."/>
            <person name="Kim S."/>
        </authorList>
    </citation>
    <scope>NUCLEOTIDE SEQUENCE</scope>
    <source>
        <strain evidence="6">KCTC 42651</strain>
    </source>
</reference>
<dbReference type="GO" id="GO:0000976">
    <property type="term" value="F:transcription cis-regulatory region binding"/>
    <property type="evidence" value="ECO:0007669"/>
    <property type="project" value="TreeGrafter"/>
</dbReference>
<sequence>MRGLNLDHLHTFVDVAELGSFSAAAERQNLTQPAVSLQVRQLEQRLGVRLLERTGRRSTPTAAGLVLLEHVRRIDAAVAGALDALAEHASGVAGRVRLGTGATACTYLLPPLLRSLKARFPSLEIVVTTGNTAEMLRLLEENRLDVAFATLPIPARGFAVTPVMDDEFMAIFPPDQDPVPETVTPQALAARPVVLYEPGANTRRIVDDWAARGGLTLRPIMQLGSVEAIKEIVAAGLGCGVLPGMALRGDRTAPGLVARSLEPPLIRKLAIVVRPDKPLTRGLRAVVDGLQSLAGPGS</sequence>
<dbReference type="Gene3D" id="1.10.10.10">
    <property type="entry name" value="Winged helix-like DNA-binding domain superfamily/Winged helix DNA-binding domain"/>
    <property type="match status" value="1"/>
</dbReference>
<dbReference type="SUPFAM" id="SSF46785">
    <property type="entry name" value="Winged helix' DNA-binding domain"/>
    <property type="match status" value="1"/>
</dbReference>
<accession>A0A918XQK4</accession>
<dbReference type="FunFam" id="1.10.10.10:FF:000001">
    <property type="entry name" value="LysR family transcriptional regulator"/>
    <property type="match status" value="1"/>
</dbReference>
<dbReference type="SUPFAM" id="SSF53850">
    <property type="entry name" value="Periplasmic binding protein-like II"/>
    <property type="match status" value="1"/>
</dbReference>
<dbReference type="PROSITE" id="PS50931">
    <property type="entry name" value="HTH_LYSR"/>
    <property type="match status" value="1"/>
</dbReference>